<organism evidence="2 4">
    <name type="scientific">Legionella feeleii</name>
    <dbReference type="NCBI Taxonomy" id="453"/>
    <lineage>
        <taxon>Bacteria</taxon>
        <taxon>Pseudomonadati</taxon>
        <taxon>Pseudomonadota</taxon>
        <taxon>Gammaproteobacteria</taxon>
        <taxon>Legionellales</taxon>
        <taxon>Legionellaceae</taxon>
        <taxon>Legionella</taxon>
    </lineage>
</organism>
<evidence type="ECO:0000313" key="5">
    <source>
        <dbReference type="Proteomes" id="UP000251942"/>
    </source>
</evidence>
<reference evidence="3 5" key="2">
    <citation type="submission" date="2018-06" db="EMBL/GenBank/DDBJ databases">
        <authorList>
            <consortium name="Pathogen Informatics"/>
            <person name="Doyle S."/>
        </authorList>
    </citation>
    <scope>NUCLEOTIDE SEQUENCE [LARGE SCALE GENOMIC DNA]</scope>
    <source>
        <strain evidence="3 5">NCTC12022</strain>
    </source>
</reference>
<dbReference type="AlphaFoldDB" id="A0A0W0TSX8"/>
<dbReference type="Proteomes" id="UP000054698">
    <property type="component" value="Unassembled WGS sequence"/>
</dbReference>
<evidence type="ECO:0000256" key="1">
    <source>
        <dbReference type="SAM" id="Phobius"/>
    </source>
</evidence>
<name>A0A0W0TSX8_9GAMM</name>
<reference evidence="2 4" key="1">
    <citation type="submission" date="2015-11" db="EMBL/GenBank/DDBJ databases">
        <title>Genomic analysis of 38 Legionella species identifies large and diverse effector repertoires.</title>
        <authorList>
            <person name="Burstein D."/>
            <person name="Amaro F."/>
            <person name="Zusman T."/>
            <person name="Lifshitz Z."/>
            <person name="Cohen O."/>
            <person name="Gilbert J.A."/>
            <person name="Pupko T."/>
            <person name="Shuman H.A."/>
            <person name="Segal G."/>
        </authorList>
    </citation>
    <scope>NUCLEOTIDE SEQUENCE [LARGE SCALE GENOMIC DNA]</scope>
    <source>
        <strain evidence="2 4">WO-44C</strain>
    </source>
</reference>
<evidence type="ECO:0000313" key="2">
    <source>
        <dbReference type="EMBL" id="KTC98743.1"/>
    </source>
</evidence>
<keyword evidence="1" id="KW-0812">Transmembrane</keyword>
<feature type="transmembrane region" description="Helical" evidence="1">
    <location>
        <begin position="59"/>
        <end position="80"/>
    </location>
</feature>
<gene>
    <name evidence="2" type="ORF">Lfee_1493</name>
    <name evidence="3" type="ORF">NCTC12022_03559</name>
</gene>
<proteinExistence type="predicted"/>
<protein>
    <submittedName>
        <fullName evidence="2">Uncharacterized protein</fullName>
    </submittedName>
</protein>
<dbReference type="EMBL" id="UASS01000040">
    <property type="protein sequence ID" value="SPX62792.1"/>
    <property type="molecule type" value="Genomic_DNA"/>
</dbReference>
<keyword evidence="1" id="KW-1133">Transmembrane helix</keyword>
<evidence type="ECO:0000313" key="4">
    <source>
        <dbReference type="Proteomes" id="UP000054698"/>
    </source>
</evidence>
<accession>A0A0W0TSX8</accession>
<keyword evidence="1" id="KW-0472">Membrane</keyword>
<sequence>MEIHRTRLSCLLNPPPKEFESSPGRQFHRVGTDATDHRYLLKTPALFTSYYLPDNLNPLLNVVTSLMVPICIYLLFISVVRINNR</sequence>
<dbReference type="EMBL" id="LNYB01000064">
    <property type="protein sequence ID" value="KTC98743.1"/>
    <property type="molecule type" value="Genomic_DNA"/>
</dbReference>
<dbReference type="STRING" id="453.Lfee_1493"/>
<keyword evidence="4" id="KW-1185">Reference proteome</keyword>
<dbReference type="Proteomes" id="UP000251942">
    <property type="component" value="Unassembled WGS sequence"/>
</dbReference>
<evidence type="ECO:0000313" key="3">
    <source>
        <dbReference type="EMBL" id="SPX62792.1"/>
    </source>
</evidence>